<feature type="transmembrane region" description="Helical" evidence="1">
    <location>
        <begin position="65"/>
        <end position="85"/>
    </location>
</feature>
<dbReference type="STRING" id="908615.SAMN05421540_11510"/>
<evidence type="ECO:0000313" key="2">
    <source>
        <dbReference type="EMBL" id="SEA76085.1"/>
    </source>
</evidence>
<gene>
    <name evidence="2" type="ORF">SAMN05421540_11510</name>
</gene>
<feature type="transmembrane region" description="Helical" evidence="1">
    <location>
        <begin position="91"/>
        <end position="109"/>
    </location>
</feature>
<keyword evidence="1" id="KW-0812">Transmembrane</keyword>
<sequence length="124" mass="15008">MKRIIIFWWLSVTLSISYLILDHFGVEFPVFIRSYFMDLLCMPVICGITFFLLRFFKEDFYLTKWHVISLTIMYAIYFEMIMPPISERYTADVWDIVMYALGSFLFYQVQKIDLKNIAQKKPLR</sequence>
<evidence type="ECO:0008006" key="4">
    <source>
        <dbReference type="Google" id="ProtNLM"/>
    </source>
</evidence>
<feature type="transmembrane region" description="Helical" evidence="1">
    <location>
        <begin position="32"/>
        <end position="53"/>
    </location>
</feature>
<organism evidence="2 3">
    <name type="scientific">Psychroflexus halocasei</name>
    <dbReference type="NCBI Taxonomy" id="908615"/>
    <lineage>
        <taxon>Bacteria</taxon>
        <taxon>Pseudomonadati</taxon>
        <taxon>Bacteroidota</taxon>
        <taxon>Flavobacteriia</taxon>
        <taxon>Flavobacteriales</taxon>
        <taxon>Flavobacteriaceae</taxon>
        <taxon>Psychroflexus</taxon>
    </lineage>
</organism>
<evidence type="ECO:0000256" key="1">
    <source>
        <dbReference type="SAM" id="Phobius"/>
    </source>
</evidence>
<name>A0A1H4DTH3_9FLAO</name>
<proteinExistence type="predicted"/>
<keyword evidence="1" id="KW-0472">Membrane</keyword>
<keyword evidence="3" id="KW-1185">Reference proteome</keyword>
<protein>
    <recommendedName>
        <fullName evidence="4">Magnesium citrate secondary transporter</fullName>
    </recommendedName>
</protein>
<keyword evidence="1" id="KW-1133">Transmembrane helix</keyword>
<feature type="transmembrane region" description="Helical" evidence="1">
    <location>
        <begin position="7"/>
        <end position="26"/>
    </location>
</feature>
<dbReference type="RefSeq" id="WP_143521367.1">
    <property type="nucleotide sequence ID" value="NZ_FNQF01000015.1"/>
</dbReference>
<dbReference type="EMBL" id="FNQF01000015">
    <property type="protein sequence ID" value="SEA76085.1"/>
    <property type="molecule type" value="Genomic_DNA"/>
</dbReference>
<dbReference type="AlphaFoldDB" id="A0A1H4DTH3"/>
<reference evidence="2 3" key="1">
    <citation type="submission" date="2016-10" db="EMBL/GenBank/DDBJ databases">
        <authorList>
            <person name="de Groot N.N."/>
        </authorList>
    </citation>
    <scope>NUCLEOTIDE SEQUENCE [LARGE SCALE GENOMIC DNA]</scope>
    <source>
        <strain evidence="2 3">DSM 23581</strain>
    </source>
</reference>
<evidence type="ECO:0000313" key="3">
    <source>
        <dbReference type="Proteomes" id="UP000198820"/>
    </source>
</evidence>
<accession>A0A1H4DTH3</accession>
<dbReference type="Proteomes" id="UP000198820">
    <property type="component" value="Unassembled WGS sequence"/>
</dbReference>